<name>A0A1D3K3W9_PSEVE</name>
<dbReference type="AlphaFoldDB" id="A0A1D3K3W9"/>
<reference evidence="2" key="1">
    <citation type="submission" date="2016-07" db="EMBL/GenBank/DDBJ databases">
        <authorList>
            <person name="Florea S."/>
            <person name="Webb J.S."/>
            <person name="Jaromczyk J."/>
            <person name="Schardl C.L."/>
        </authorList>
    </citation>
    <scope>NUCLEOTIDE SEQUENCE [LARGE SCALE GENOMIC DNA]</scope>
    <source>
        <strain evidence="2">1YdBTEX2</strain>
    </source>
</reference>
<sequence>MGLEKKAKAAQLSVLSKYGVLADFSALEDAELDRALKGGIPAAAAQDLTFATWCDQLLGQGTRVPVARFDGPIAGQTRLTNLAAGHELVKSLKARDRQLQTSLKAARLEIVTLQSELQALRQTRAHAVLVEPVSDIAQQLRDWYNRTTPPLHRILWEIKEIEGAIFEHQGQLNRDYRKQLVEIILNALADLEHLGFFIEVELWDASSREPIAPSVVLHRSQPFDGEEYEREGFAFVVDGVQPDVLEAASEFLWPGRALPSVNNQIRFDCHVNVALNQRLVMSEDEMFHLSCFMHKLFEAMARSGDHRPRGTLREKVILCLLLSCTAPCMPARLQRQELPRLQDTFYRGHSPLAAQDLNTDPNASAGKIVEYLFHILHAQIWR</sequence>
<dbReference type="EMBL" id="LT599583">
    <property type="protein sequence ID" value="SBW83023.1"/>
    <property type="molecule type" value="Genomic_DNA"/>
</dbReference>
<dbReference type="RefSeq" id="WP_017847387.1">
    <property type="nucleotide sequence ID" value="NZ_AOUH01000021.1"/>
</dbReference>
<gene>
    <name evidence="1" type="ORF">PVE_R1G5142</name>
</gene>
<evidence type="ECO:0000313" key="1">
    <source>
        <dbReference type="EMBL" id="SBW83023.1"/>
    </source>
</evidence>
<accession>A0A1D3K3W9</accession>
<proteinExistence type="predicted"/>
<organism evidence="1 2">
    <name type="scientific">Pseudomonas veronii 1YdBTEX2</name>
    <dbReference type="NCBI Taxonomy" id="1295141"/>
    <lineage>
        <taxon>Bacteria</taxon>
        <taxon>Pseudomonadati</taxon>
        <taxon>Pseudomonadota</taxon>
        <taxon>Gammaproteobacteria</taxon>
        <taxon>Pseudomonadales</taxon>
        <taxon>Pseudomonadaceae</taxon>
        <taxon>Pseudomonas</taxon>
    </lineage>
</organism>
<protein>
    <submittedName>
        <fullName evidence="1">Uncharacterized protein</fullName>
    </submittedName>
</protein>
<dbReference type="Proteomes" id="UP000245431">
    <property type="component" value="Chromosome PVE_r1"/>
</dbReference>
<evidence type="ECO:0000313" key="2">
    <source>
        <dbReference type="Proteomes" id="UP000245431"/>
    </source>
</evidence>